<proteinExistence type="inferred from homology"/>
<dbReference type="GO" id="GO:0061630">
    <property type="term" value="F:ubiquitin protein ligase activity"/>
    <property type="evidence" value="ECO:0007669"/>
    <property type="project" value="UniProtKB-EC"/>
</dbReference>
<dbReference type="InParanoid" id="A0A090M665"/>
<gene>
    <name evidence="14" type="ORF">OT_ostta11g02370</name>
</gene>
<keyword evidence="5" id="KW-0808">Transferase</keyword>
<evidence type="ECO:0000256" key="11">
    <source>
        <dbReference type="PROSITE-ProRule" id="PRU00175"/>
    </source>
</evidence>
<evidence type="ECO:0000256" key="8">
    <source>
        <dbReference type="ARBA" id="ARBA00022771"/>
    </source>
</evidence>
<evidence type="ECO:0000259" key="12">
    <source>
        <dbReference type="PROSITE" id="PS50089"/>
    </source>
</evidence>
<dbReference type="GeneID" id="9835889"/>
<dbReference type="RefSeq" id="XP_003082057.2">
    <property type="nucleotide sequence ID" value="XM_003082009.2"/>
</dbReference>
<feature type="domain" description="RING-type" evidence="12">
    <location>
        <begin position="167"/>
        <end position="216"/>
    </location>
</feature>
<evidence type="ECO:0000256" key="9">
    <source>
        <dbReference type="ARBA" id="ARBA00022786"/>
    </source>
</evidence>
<dbReference type="PROSITE" id="PS50089">
    <property type="entry name" value="ZF_RING_2"/>
    <property type="match status" value="1"/>
</dbReference>
<dbReference type="InterPro" id="IPR013083">
    <property type="entry name" value="Znf_RING/FYVE/PHD"/>
</dbReference>
<organism evidence="14 15">
    <name type="scientific">Ostreococcus tauri</name>
    <name type="common">Marine green alga</name>
    <dbReference type="NCBI Taxonomy" id="70448"/>
    <lineage>
        <taxon>Eukaryota</taxon>
        <taxon>Viridiplantae</taxon>
        <taxon>Chlorophyta</taxon>
        <taxon>Mamiellophyceae</taxon>
        <taxon>Mamiellales</taxon>
        <taxon>Bathycoccaceae</taxon>
        <taxon>Ostreococcus</taxon>
    </lineage>
</organism>
<evidence type="ECO:0000313" key="14">
    <source>
        <dbReference type="EMBL" id="CEF99681.1"/>
    </source>
</evidence>
<comment type="caution">
    <text evidence="14">The sequence shown here is derived from an EMBL/GenBank/DDBJ whole genome shotgun (WGS) entry which is preliminary data.</text>
</comment>
<dbReference type="GO" id="GO:0008270">
    <property type="term" value="F:zinc ion binding"/>
    <property type="evidence" value="ECO:0007669"/>
    <property type="project" value="UniProtKB-KW"/>
</dbReference>
<name>A0A090M665_OSTTA</name>
<keyword evidence="8 11" id="KW-0863">Zinc-finger</keyword>
<dbReference type="EC" id="2.3.2.31" evidence="4"/>
<dbReference type="GO" id="GO:0016567">
    <property type="term" value="P:protein ubiquitination"/>
    <property type="evidence" value="ECO:0007669"/>
    <property type="project" value="InterPro"/>
</dbReference>
<dbReference type="Pfam" id="PF22191">
    <property type="entry name" value="IBR_1"/>
    <property type="match status" value="1"/>
</dbReference>
<keyword evidence="15" id="KW-1185">Reference proteome</keyword>
<evidence type="ECO:0000256" key="2">
    <source>
        <dbReference type="ARBA" id="ARBA00003976"/>
    </source>
</evidence>
<dbReference type="Proteomes" id="UP000009170">
    <property type="component" value="Unassembled WGS sequence"/>
</dbReference>
<dbReference type="EMBL" id="CAID01000011">
    <property type="protein sequence ID" value="CEF99681.1"/>
    <property type="molecule type" value="Genomic_DNA"/>
</dbReference>
<dbReference type="InterPro" id="IPR001841">
    <property type="entry name" value="Znf_RING"/>
</dbReference>
<evidence type="ECO:0000256" key="6">
    <source>
        <dbReference type="ARBA" id="ARBA00022723"/>
    </source>
</evidence>
<evidence type="ECO:0000256" key="4">
    <source>
        <dbReference type="ARBA" id="ARBA00012251"/>
    </source>
</evidence>
<keyword evidence="10" id="KW-0862">Zinc</keyword>
<dbReference type="KEGG" id="ota:OT_ostta11g02370"/>
<sequence length="579" mass="64971">MTKKSGTAPHLRLPSFDAFASSLDAMTVEALGDDAYYASWFDDSDDAENDDDYVTNADDADDADDGFPDLGLREGLPSETCSASRNSVYVVYEPGDDIKGRRELINRACGVLGTSERDSEALLHFHAWNLEDAVTSWFENERKAREACGLSDPDAQTSEGGMATTTCNICFDDFEPSELVTAGCSHAFCTGCWAGYIASKIGEGLSVVDTRCPMTKCPIKVGEAMMRRFLNEDDAKKFDVYLGRSFVESNVKIQPCTGIDCERSIVFENLPTNPVAVNCTCGKVFCFSCGGDTHHPIPCKVASEWTKKITLDGANSEWMLVNTKPCPKCQRPILKNGGCMHMQCSQCHTSFCWLCSSPWDAGPYACSKRCNQYKRTESNSNENRKKRARESLERYVFYYERYRAHENSGKKALEDVDKFKSSALGFLIELQRTSETQVGFVMKALKQVSSSRQILKWTYAYAYFELADDVRKKNFFEHVQGEMERALELISRMIELDIKAFLPPDPDTEDDEKVALEKAMAYRYPPEEQDKLEKAFEQYKTLLIDRTAVLRKSCDTLCIELENGLLGMSTPIKGSQQDA</sequence>
<keyword evidence="6" id="KW-0479">Metal-binding</keyword>
<evidence type="ECO:0000256" key="3">
    <source>
        <dbReference type="ARBA" id="ARBA00005884"/>
    </source>
</evidence>
<dbReference type="PROSITE" id="PS51873">
    <property type="entry name" value="TRIAD"/>
    <property type="match status" value="1"/>
</dbReference>
<accession>A0A090M665</accession>
<dbReference type="InterPro" id="IPR031127">
    <property type="entry name" value="E3_UB_ligase_RBR"/>
</dbReference>
<dbReference type="Pfam" id="PF01485">
    <property type="entry name" value="IBR"/>
    <property type="match status" value="1"/>
</dbReference>
<evidence type="ECO:0000259" key="13">
    <source>
        <dbReference type="PROSITE" id="PS51873"/>
    </source>
</evidence>
<evidence type="ECO:0000256" key="1">
    <source>
        <dbReference type="ARBA" id="ARBA00001798"/>
    </source>
</evidence>
<reference evidence="14 15" key="2">
    <citation type="journal article" date="2014" name="BMC Genomics">
        <title>An improved genome of the model marine alga Ostreococcus tauri unfolds by assessing Illumina de novo assemblies.</title>
        <authorList>
            <person name="Blanc-Mathieu R."/>
            <person name="Verhelst B."/>
            <person name="Derelle E."/>
            <person name="Rombauts S."/>
            <person name="Bouget F.Y."/>
            <person name="Carre I."/>
            <person name="Chateau A."/>
            <person name="Eyre-Walker A."/>
            <person name="Grimsley N."/>
            <person name="Moreau H."/>
            <person name="Piegu B."/>
            <person name="Rivals E."/>
            <person name="Schackwitz W."/>
            <person name="Van de Peer Y."/>
            <person name="Piganeau G."/>
        </authorList>
    </citation>
    <scope>NUCLEOTIDE SEQUENCE [LARGE SCALE GENOMIC DNA]</scope>
    <source>
        <strain evidence="15">OTTH 0595 / CCAP 157/2 / RCC745</strain>
    </source>
</reference>
<dbReference type="PANTHER" id="PTHR11685">
    <property type="entry name" value="RBR FAMILY RING FINGER AND IBR DOMAIN-CONTAINING"/>
    <property type="match status" value="1"/>
</dbReference>
<evidence type="ECO:0000256" key="5">
    <source>
        <dbReference type="ARBA" id="ARBA00022679"/>
    </source>
</evidence>
<dbReference type="InterPro" id="IPR045840">
    <property type="entry name" value="Ariadne"/>
</dbReference>
<dbReference type="InterPro" id="IPR044066">
    <property type="entry name" value="TRIAD_supradom"/>
</dbReference>
<dbReference type="STRING" id="70448.A0A090M665"/>
<keyword evidence="9" id="KW-0833">Ubl conjugation pathway</keyword>
<feature type="domain" description="RING-type" evidence="13">
    <location>
        <begin position="163"/>
        <end position="374"/>
    </location>
</feature>
<dbReference type="SMART" id="SM00647">
    <property type="entry name" value="IBR"/>
    <property type="match status" value="2"/>
</dbReference>
<comment type="similarity">
    <text evidence="3">Belongs to the RBR family. Ariadne subfamily.</text>
</comment>
<dbReference type="SMART" id="SM00184">
    <property type="entry name" value="RING"/>
    <property type="match status" value="2"/>
</dbReference>
<dbReference type="CDD" id="cd23141">
    <property type="entry name" value="RING-HC_ARI6-like"/>
    <property type="match status" value="1"/>
</dbReference>
<dbReference type="SUPFAM" id="SSF57850">
    <property type="entry name" value="RING/U-box"/>
    <property type="match status" value="3"/>
</dbReference>
<reference evidence="15" key="1">
    <citation type="journal article" date="2006" name="Proc. Natl. Acad. Sci. U.S.A.">
        <title>Genome analysis of the smallest free-living eukaryote Ostreococcus tauri unveils many unique features.</title>
        <authorList>
            <person name="Derelle E."/>
            <person name="Ferraz C."/>
            <person name="Rombauts S."/>
            <person name="Rouze P."/>
            <person name="Worden A.Z."/>
            <person name="Robbens S."/>
            <person name="Partensky F."/>
            <person name="Degroeve S."/>
            <person name="Echeynie S."/>
            <person name="Cooke R."/>
            <person name="Saeys Y."/>
            <person name="Wuyts J."/>
            <person name="Jabbari K."/>
            <person name="Bowler C."/>
            <person name="Panaud O."/>
            <person name="Piegu B."/>
            <person name="Ball S.G."/>
            <person name="Ral J.-P."/>
            <person name="Bouget F.-Y."/>
            <person name="Piganeau G."/>
            <person name="De Baets B."/>
            <person name="Picard A."/>
            <person name="Delseny M."/>
            <person name="Demaille J."/>
            <person name="Van de Peer Y."/>
            <person name="Moreau H."/>
        </authorList>
    </citation>
    <scope>NUCLEOTIDE SEQUENCE [LARGE SCALE GENOMIC DNA]</scope>
    <source>
        <strain evidence="15">OTTH 0595 / CCAP 157/2 / RCC745</strain>
    </source>
</reference>
<dbReference type="AlphaFoldDB" id="A0A090M665"/>
<dbReference type="OrthoDB" id="10009520at2759"/>
<evidence type="ECO:0000313" key="15">
    <source>
        <dbReference type="Proteomes" id="UP000009170"/>
    </source>
</evidence>
<evidence type="ECO:0000256" key="7">
    <source>
        <dbReference type="ARBA" id="ARBA00022737"/>
    </source>
</evidence>
<comment type="catalytic activity">
    <reaction evidence="1">
        <text>[E2 ubiquitin-conjugating enzyme]-S-ubiquitinyl-L-cysteine + [acceptor protein]-L-lysine = [E2 ubiquitin-conjugating enzyme]-L-cysteine + [acceptor protein]-N(6)-ubiquitinyl-L-lysine.</text>
        <dbReference type="EC" id="2.3.2.31"/>
    </reaction>
</comment>
<dbReference type="InterPro" id="IPR002867">
    <property type="entry name" value="IBR_dom"/>
</dbReference>
<dbReference type="FunFam" id="3.30.40.10:FF:000019">
    <property type="entry name" value="RBR-type E3 ubiquitin transferase"/>
    <property type="match status" value="1"/>
</dbReference>
<keyword evidence="7" id="KW-0677">Repeat</keyword>
<evidence type="ECO:0000256" key="10">
    <source>
        <dbReference type="ARBA" id="ARBA00022833"/>
    </source>
</evidence>
<protein>
    <recommendedName>
        <fullName evidence="4">RBR-type E3 ubiquitin transferase</fullName>
        <ecNumber evidence="4">2.3.2.31</ecNumber>
    </recommendedName>
</protein>
<dbReference type="Gene3D" id="1.20.120.1750">
    <property type="match status" value="1"/>
</dbReference>
<comment type="function">
    <text evidence="2">Might act as an E3 ubiquitin-protein ligase, or as part of E3 complex, which accepts ubiquitin from specific E2 ubiquitin-conjugating enzymes and then transfers it to substrates.</text>
</comment>
<dbReference type="FunCoup" id="A0A090M665">
    <property type="interactions" value="898"/>
</dbReference>
<dbReference type="Pfam" id="PF19422">
    <property type="entry name" value="Ariadne"/>
    <property type="match status" value="1"/>
</dbReference>
<dbReference type="Gene3D" id="3.30.40.10">
    <property type="entry name" value="Zinc/RING finger domain, C3HC4 (zinc finger)"/>
    <property type="match status" value="1"/>
</dbReference>